<dbReference type="RefSeq" id="WP_259091997.1">
    <property type="nucleotide sequence ID" value="NZ_BAAAZC010000006.1"/>
</dbReference>
<name>A0ABP7P9D9_9SPHI</name>
<reference evidence="2" key="1">
    <citation type="journal article" date="2019" name="Int. J. Syst. Evol. Microbiol.">
        <title>The Global Catalogue of Microorganisms (GCM) 10K type strain sequencing project: providing services to taxonomists for standard genome sequencing and annotation.</title>
        <authorList>
            <consortium name="The Broad Institute Genomics Platform"/>
            <consortium name="The Broad Institute Genome Sequencing Center for Infectious Disease"/>
            <person name="Wu L."/>
            <person name="Ma J."/>
        </authorList>
    </citation>
    <scope>NUCLEOTIDE SEQUENCE [LARGE SCALE GENOMIC DNA]</scope>
    <source>
        <strain evidence="2">JCM 16601</strain>
    </source>
</reference>
<gene>
    <name evidence="1" type="ORF">GCM10022210_07160</name>
</gene>
<dbReference type="Proteomes" id="UP001500742">
    <property type="component" value="Unassembled WGS sequence"/>
</dbReference>
<dbReference type="EMBL" id="BAAAZC010000006">
    <property type="protein sequence ID" value="GAA3961845.1"/>
    <property type="molecule type" value="Genomic_DNA"/>
</dbReference>
<evidence type="ECO:0000313" key="1">
    <source>
        <dbReference type="EMBL" id="GAA3961845.1"/>
    </source>
</evidence>
<sequence length="368" mass="41526">MIFHLIKWFIEYVNGEIHDQPEPQLSPSLYTRKSTTIPQYIEIASNAMINNGENANDIKTMLRNRGLHEDHFDVVLDHAQRNYKKWFNETGGKSALSTFQLYEQSLQNVLTTPVEITTHKGENHALHFSILISYQRYFLISGRNLLYAVSNQALSNAPVLSNGPAAIRQSTFAKVGGNISNPYLRVVTINGYREAIYPYLHTEIKTSFSPQQIIEWDNGEPIVEAEVRGYLSRTTPVCFFATDYAVNKQKYQVQNNIDIRLSAMIVELSEADKNTNEITQQPKGFWANNGYSNQSYFSFEGVIVGIKEAKVDHLSTGCIMAIKFGRGERPGSDIVLDTYITNSNINAKKIHKGMLVTGGLWFQGEIAA</sequence>
<proteinExistence type="predicted"/>
<protein>
    <submittedName>
        <fullName evidence="1">Uncharacterized protein</fullName>
    </submittedName>
</protein>
<organism evidence="1 2">
    <name type="scientific">Mucilaginibacter dorajii</name>
    <dbReference type="NCBI Taxonomy" id="692994"/>
    <lineage>
        <taxon>Bacteria</taxon>
        <taxon>Pseudomonadati</taxon>
        <taxon>Bacteroidota</taxon>
        <taxon>Sphingobacteriia</taxon>
        <taxon>Sphingobacteriales</taxon>
        <taxon>Sphingobacteriaceae</taxon>
        <taxon>Mucilaginibacter</taxon>
    </lineage>
</organism>
<evidence type="ECO:0000313" key="2">
    <source>
        <dbReference type="Proteomes" id="UP001500742"/>
    </source>
</evidence>
<comment type="caution">
    <text evidence="1">The sequence shown here is derived from an EMBL/GenBank/DDBJ whole genome shotgun (WGS) entry which is preliminary data.</text>
</comment>
<accession>A0ABP7P9D9</accession>
<keyword evidence="2" id="KW-1185">Reference proteome</keyword>